<evidence type="ECO:0000313" key="4">
    <source>
        <dbReference type="Proteomes" id="UP000807769"/>
    </source>
</evidence>
<reference evidence="2" key="1">
    <citation type="journal article" date="2020" name="New Phytol.">
        <title>Comparative genomics reveals dynamic genome evolution in host specialist ectomycorrhizal fungi.</title>
        <authorList>
            <person name="Lofgren L.A."/>
            <person name="Nguyen N.H."/>
            <person name="Vilgalys R."/>
            <person name="Ruytinx J."/>
            <person name="Liao H.L."/>
            <person name="Branco S."/>
            <person name="Kuo A."/>
            <person name="LaButti K."/>
            <person name="Lipzen A."/>
            <person name="Andreopoulos W."/>
            <person name="Pangilinan J."/>
            <person name="Riley R."/>
            <person name="Hundley H."/>
            <person name="Na H."/>
            <person name="Barry K."/>
            <person name="Grigoriev I.V."/>
            <person name="Stajich J.E."/>
            <person name="Kennedy P.G."/>
        </authorList>
    </citation>
    <scope>NUCLEOTIDE SEQUENCE</scope>
    <source>
        <strain evidence="2">MN1</strain>
    </source>
</reference>
<dbReference type="OrthoDB" id="2698976at2759"/>
<evidence type="ECO:0000256" key="1">
    <source>
        <dbReference type="SAM" id="Phobius"/>
    </source>
</evidence>
<dbReference type="AlphaFoldDB" id="A0A9P7DMV4"/>
<dbReference type="Proteomes" id="UP000807769">
    <property type="component" value="Unassembled WGS sequence"/>
</dbReference>
<proteinExistence type="predicted"/>
<accession>A0A9P7DMV4</accession>
<name>A0A9P7DMV4_9AGAM</name>
<dbReference type="EMBL" id="JABBWG010000006">
    <property type="protein sequence ID" value="KAG1821903.1"/>
    <property type="molecule type" value="Genomic_DNA"/>
</dbReference>
<protein>
    <submittedName>
        <fullName evidence="2">Uncharacterized protein</fullName>
    </submittedName>
</protein>
<keyword evidence="1" id="KW-1133">Transmembrane helix</keyword>
<organism evidence="2 4">
    <name type="scientific">Suillus subaureus</name>
    <dbReference type="NCBI Taxonomy" id="48587"/>
    <lineage>
        <taxon>Eukaryota</taxon>
        <taxon>Fungi</taxon>
        <taxon>Dikarya</taxon>
        <taxon>Basidiomycota</taxon>
        <taxon>Agaricomycotina</taxon>
        <taxon>Agaricomycetes</taxon>
        <taxon>Agaricomycetidae</taxon>
        <taxon>Boletales</taxon>
        <taxon>Suillineae</taxon>
        <taxon>Suillaceae</taxon>
        <taxon>Suillus</taxon>
    </lineage>
</organism>
<evidence type="ECO:0000313" key="2">
    <source>
        <dbReference type="EMBL" id="KAG1798673.1"/>
    </source>
</evidence>
<keyword evidence="4" id="KW-1185">Reference proteome</keyword>
<sequence>MTSSITTSGLKGWTPVFLNAALISSVLFTMFPLPLGFLLCPASFQPAEDNNVKTLVNMGAMRW</sequence>
<gene>
    <name evidence="3" type="ORF">BJ212DRAFT_1477733</name>
    <name evidence="2" type="ORF">BJ212DRAFT_1488589</name>
</gene>
<dbReference type="EMBL" id="JABBWG010000170">
    <property type="protein sequence ID" value="KAG1798673.1"/>
    <property type="molecule type" value="Genomic_DNA"/>
</dbReference>
<keyword evidence="1" id="KW-0812">Transmembrane</keyword>
<comment type="caution">
    <text evidence="2">The sequence shown here is derived from an EMBL/GenBank/DDBJ whole genome shotgun (WGS) entry which is preliminary data.</text>
</comment>
<feature type="transmembrane region" description="Helical" evidence="1">
    <location>
        <begin position="20"/>
        <end position="40"/>
    </location>
</feature>
<keyword evidence="1" id="KW-0472">Membrane</keyword>
<dbReference type="RefSeq" id="XP_041196643.1">
    <property type="nucleotide sequence ID" value="XM_041339596.1"/>
</dbReference>
<evidence type="ECO:0000313" key="3">
    <source>
        <dbReference type="EMBL" id="KAG1821903.1"/>
    </source>
</evidence>
<dbReference type="GeneID" id="64633612"/>